<dbReference type="PANTHER" id="PTHR46423">
    <property type="entry name" value="RNA POLYMERASE II-ASSOCIATED PROTEIN 3"/>
    <property type="match status" value="1"/>
</dbReference>
<evidence type="ECO:0000313" key="7">
    <source>
        <dbReference type="EMBL" id="CCG20793.1"/>
    </source>
</evidence>
<dbReference type="InterPro" id="IPR025986">
    <property type="entry name" value="RPAP3-like_C"/>
</dbReference>
<proteinExistence type="inferred from homology"/>
<evidence type="ECO:0000259" key="6">
    <source>
        <dbReference type="Pfam" id="PF13877"/>
    </source>
</evidence>
<sequence>MNRAEQLKIEGNKAYKNNEYKKAAKIYRDAIQIDVYNPTLYSNRAQCFLHLGDYERALKDTTSGLKLGNSGRVTVKLNYRQGMALLGLGRLQDAEVAFWNVLSLDPQNERAREQLAGLEAKESSINRAKNRGNSNQFSNNVESNHLDTTANMSPMHYLTALKHVSEDKKINGYRYILDLKETTYVQLFKDSGIDTEFLDFYLHAARCALVTDIIGNPDRTIMNHLRLFASFKRFDLAMEKCDVTLKQSILKVTEEKFPQLRQQIRQFIK</sequence>
<dbReference type="GeneID" id="14537026"/>
<keyword evidence="8" id="KW-1185">Reference proteome</keyword>
<dbReference type="PROSITE" id="PS50005">
    <property type="entry name" value="TPR"/>
    <property type="match status" value="1"/>
</dbReference>
<dbReference type="GO" id="GO:0101031">
    <property type="term" value="C:protein folding chaperone complex"/>
    <property type="evidence" value="ECO:0007669"/>
    <property type="project" value="TreeGrafter"/>
</dbReference>
<dbReference type="eggNOG" id="KOG0553">
    <property type="taxonomic scope" value="Eukaryota"/>
</dbReference>
<feature type="repeat" description="TPR" evidence="5">
    <location>
        <begin position="75"/>
        <end position="108"/>
    </location>
</feature>
<feature type="domain" description="RNA-polymerase II-associated protein 3-like C-terminal" evidence="6">
    <location>
        <begin position="152"/>
        <end position="241"/>
    </location>
</feature>
<dbReference type="SMART" id="SM00028">
    <property type="entry name" value="TPR"/>
    <property type="match status" value="3"/>
</dbReference>
<dbReference type="RefSeq" id="XP_003866233.1">
    <property type="nucleotide sequence ID" value="XM_003866185.1"/>
</dbReference>
<reference evidence="7 8" key="1">
    <citation type="journal article" date="2012" name="PLoS ONE">
        <title>Sequence and analysis of the genome of the pathogenic yeast Candida orthopsilosis.</title>
        <authorList>
            <person name="Riccombeni A."/>
            <person name="Vidanes G."/>
            <person name="Proux-Wera E."/>
            <person name="Wolfe K.H."/>
            <person name="Butler G."/>
        </authorList>
    </citation>
    <scope>NUCLEOTIDE SEQUENCE [LARGE SCALE GENOMIC DNA]</scope>
    <source>
        <strain evidence="7 8">Co 90-125</strain>
    </source>
</reference>
<dbReference type="Proteomes" id="UP000005018">
    <property type="component" value="Chromosome 1"/>
</dbReference>
<dbReference type="OrthoDB" id="10250354at2759"/>
<accession>H8WWG9</accession>
<evidence type="ECO:0000256" key="4">
    <source>
        <dbReference type="ARBA" id="ARBA00040133"/>
    </source>
</evidence>
<evidence type="ECO:0000256" key="5">
    <source>
        <dbReference type="PROSITE-ProRule" id="PRU00339"/>
    </source>
</evidence>
<gene>
    <name evidence="7" type="ORF">CORT_0A04050</name>
</gene>
<dbReference type="AlphaFoldDB" id="H8WWG9"/>
<keyword evidence="2 5" id="KW-0802">TPR repeat</keyword>
<evidence type="ECO:0000256" key="2">
    <source>
        <dbReference type="ARBA" id="ARBA00022803"/>
    </source>
</evidence>
<evidence type="ECO:0000256" key="3">
    <source>
        <dbReference type="ARBA" id="ARBA00038275"/>
    </source>
</evidence>
<evidence type="ECO:0000313" key="8">
    <source>
        <dbReference type="Proteomes" id="UP000005018"/>
    </source>
</evidence>
<dbReference type="Pfam" id="PF13432">
    <property type="entry name" value="TPR_16"/>
    <property type="match status" value="1"/>
</dbReference>
<dbReference type="Gene3D" id="1.25.40.10">
    <property type="entry name" value="Tetratricopeptide repeat domain"/>
    <property type="match status" value="1"/>
</dbReference>
<dbReference type="KEGG" id="cot:CORT_0A04050"/>
<dbReference type="InterPro" id="IPR019734">
    <property type="entry name" value="TPR_rpt"/>
</dbReference>
<dbReference type="SUPFAM" id="SSF48452">
    <property type="entry name" value="TPR-like"/>
    <property type="match status" value="1"/>
</dbReference>
<organism evidence="7 8">
    <name type="scientific">Candida orthopsilosis (strain 90-125)</name>
    <name type="common">Yeast</name>
    <dbReference type="NCBI Taxonomy" id="1136231"/>
    <lineage>
        <taxon>Eukaryota</taxon>
        <taxon>Fungi</taxon>
        <taxon>Dikarya</taxon>
        <taxon>Ascomycota</taxon>
        <taxon>Saccharomycotina</taxon>
        <taxon>Pichiomycetes</taxon>
        <taxon>Debaryomycetaceae</taxon>
        <taxon>Candida/Lodderomyces clade</taxon>
        <taxon>Candida</taxon>
    </lineage>
</organism>
<dbReference type="PANTHER" id="PTHR46423:SF1">
    <property type="entry name" value="RNA POLYMERASE II-ASSOCIATED PROTEIN 3"/>
    <property type="match status" value="1"/>
</dbReference>
<dbReference type="InterPro" id="IPR011990">
    <property type="entry name" value="TPR-like_helical_dom_sf"/>
</dbReference>
<dbReference type="InterPro" id="IPR051966">
    <property type="entry name" value="RPAP3"/>
</dbReference>
<evidence type="ECO:0000256" key="1">
    <source>
        <dbReference type="ARBA" id="ARBA00022737"/>
    </source>
</evidence>
<dbReference type="HOGENOM" id="CLU_072621_0_0_1"/>
<comment type="similarity">
    <text evidence="3">Belongs to the RPAP3 family.</text>
</comment>
<name>H8WWG9_CANO9</name>
<protein>
    <recommendedName>
        <fullName evidence="4">RNA polymerase II-associated protein 3</fullName>
    </recommendedName>
</protein>
<dbReference type="EMBL" id="HE681719">
    <property type="protein sequence ID" value="CCG20793.1"/>
    <property type="molecule type" value="Genomic_DNA"/>
</dbReference>
<keyword evidence="1" id="KW-0677">Repeat</keyword>
<dbReference type="Pfam" id="PF13877">
    <property type="entry name" value="RPAP3_C"/>
    <property type="match status" value="1"/>
</dbReference>